<name>A0A291T7I5_9FIRM</name>
<sequence>MKLAGKTDVGRVRQENQDDYRAGELPGGAVWALVCDGMGGAKGGREASQGACNVIEQVFQEQYAQCGAGQEGAFLKKALINANRYVFNKAAHEESLAGMGTTAVCALVRGGEATLCHAGDSRAYLCRGGKLTQLTHDHSYVQELVDCGTITEEEAEHHPQKNIITRALGVDYRLEPEVTSVQLQAKDLLLLCSDGLTNMVPVEQMEQLLAQGPFYDLPDRLVDAANENGGSDNITALLLAVEPTEVHHG</sequence>
<proteinExistence type="predicted"/>
<dbReference type="InterPro" id="IPR015655">
    <property type="entry name" value="PP2C"/>
</dbReference>
<dbReference type="PROSITE" id="PS51746">
    <property type="entry name" value="PPM_2"/>
    <property type="match status" value="1"/>
</dbReference>
<dbReference type="NCBIfam" id="NF033484">
    <property type="entry name" value="Stp1_PP2C_phos"/>
    <property type="match status" value="1"/>
</dbReference>
<organism evidence="2 3">
    <name type="scientific">Faecalibacterium prausnitzii</name>
    <dbReference type="NCBI Taxonomy" id="853"/>
    <lineage>
        <taxon>Bacteria</taxon>
        <taxon>Bacillati</taxon>
        <taxon>Bacillota</taxon>
        <taxon>Clostridia</taxon>
        <taxon>Eubacteriales</taxon>
        <taxon>Oscillospiraceae</taxon>
        <taxon>Faecalibacterium</taxon>
    </lineage>
</organism>
<dbReference type="RefSeq" id="WP_098922514.1">
    <property type="nucleotide sequence ID" value="NZ_CP023819.1"/>
</dbReference>
<dbReference type="Proteomes" id="UP000223709">
    <property type="component" value="Chromosome"/>
</dbReference>
<accession>A0A291T7I5</accession>
<dbReference type="InterPro" id="IPR036457">
    <property type="entry name" value="PPM-type-like_dom_sf"/>
</dbReference>
<dbReference type="PANTHER" id="PTHR13832">
    <property type="entry name" value="PROTEIN PHOSPHATASE 2C"/>
    <property type="match status" value="1"/>
</dbReference>
<dbReference type="GO" id="GO:0004722">
    <property type="term" value="F:protein serine/threonine phosphatase activity"/>
    <property type="evidence" value="ECO:0007669"/>
    <property type="project" value="InterPro"/>
</dbReference>
<dbReference type="PANTHER" id="PTHR13832:SF827">
    <property type="entry name" value="PROTEIN PHOSPHATASE 1L"/>
    <property type="match status" value="1"/>
</dbReference>
<dbReference type="CDD" id="cd00143">
    <property type="entry name" value="PP2Cc"/>
    <property type="match status" value="1"/>
</dbReference>
<dbReference type="InterPro" id="IPR001932">
    <property type="entry name" value="PPM-type_phosphatase-like_dom"/>
</dbReference>
<evidence type="ECO:0000313" key="3">
    <source>
        <dbReference type="Proteomes" id="UP000223709"/>
    </source>
</evidence>
<evidence type="ECO:0000313" key="2">
    <source>
        <dbReference type="EMBL" id="ATL89133.1"/>
    </source>
</evidence>
<dbReference type="EMBL" id="CP023819">
    <property type="protein sequence ID" value="ATL89133.1"/>
    <property type="molecule type" value="Genomic_DNA"/>
</dbReference>
<dbReference type="SUPFAM" id="SSF81606">
    <property type="entry name" value="PP2C-like"/>
    <property type="match status" value="1"/>
</dbReference>
<dbReference type="AlphaFoldDB" id="A0A291T7I5"/>
<reference evidence="2 3" key="1">
    <citation type="submission" date="2017-10" db="EMBL/GenBank/DDBJ databases">
        <title>Complete Genome Sequence of Faecalibacterium prausnitzii isolated from the gut of healthy adult Indian.</title>
        <authorList>
            <person name="Bag S."/>
            <person name="Ghosh T.S."/>
            <person name="Das B."/>
        </authorList>
    </citation>
    <scope>NUCLEOTIDE SEQUENCE [LARGE SCALE GENOMIC DNA]</scope>
    <source>
        <strain evidence="2 3">Indica</strain>
    </source>
</reference>
<evidence type="ECO:0000259" key="1">
    <source>
        <dbReference type="PROSITE" id="PS51746"/>
    </source>
</evidence>
<dbReference type="SMART" id="SM00331">
    <property type="entry name" value="PP2C_SIG"/>
    <property type="match status" value="1"/>
</dbReference>
<feature type="domain" description="PPM-type phosphatase" evidence="1">
    <location>
        <begin position="3"/>
        <end position="241"/>
    </location>
</feature>
<dbReference type="SMART" id="SM00332">
    <property type="entry name" value="PP2Cc"/>
    <property type="match status" value="1"/>
</dbReference>
<dbReference type="Pfam" id="PF13672">
    <property type="entry name" value="PP2C_2"/>
    <property type="match status" value="1"/>
</dbReference>
<gene>
    <name evidence="2" type="ORF">CRH10_01775</name>
</gene>
<dbReference type="Gene3D" id="3.60.40.10">
    <property type="entry name" value="PPM-type phosphatase domain"/>
    <property type="match status" value="1"/>
</dbReference>
<protein>
    <submittedName>
        <fullName evidence="2">Serine/threonine protein phosphatase</fullName>
    </submittedName>
</protein>